<protein>
    <submittedName>
        <fullName evidence="1">Uncharacterized protein</fullName>
    </submittedName>
</protein>
<reference evidence="1 2" key="1">
    <citation type="journal article" date="2017" name="Mol. Plant">
        <title>The Genome of Medicinal Plant Macleaya cordata Provides New Insights into Benzylisoquinoline Alkaloids Metabolism.</title>
        <authorList>
            <person name="Liu X."/>
            <person name="Liu Y."/>
            <person name="Huang P."/>
            <person name="Ma Y."/>
            <person name="Qing Z."/>
            <person name="Tang Q."/>
            <person name="Cao H."/>
            <person name="Cheng P."/>
            <person name="Zheng Y."/>
            <person name="Yuan Z."/>
            <person name="Zhou Y."/>
            <person name="Liu J."/>
            <person name="Tang Z."/>
            <person name="Zhuo Y."/>
            <person name="Zhang Y."/>
            <person name="Yu L."/>
            <person name="Huang J."/>
            <person name="Yang P."/>
            <person name="Peng Q."/>
            <person name="Zhang J."/>
            <person name="Jiang W."/>
            <person name="Zhang Z."/>
            <person name="Lin K."/>
            <person name="Ro D.K."/>
            <person name="Chen X."/>
            <person name="Xiong X."/>
            <person name="Shang Y."/>
            <person name="Huang S."/>
            <person name="Zeng J."/>
        </authorList>
    </citation>
    <scope>NUCLEOTIDE SEQUENCE [LARGE SCALE GENOMIC DNA]</scope>
    <source>
        <strain evidence="2">cv. BLH2017</strain>
        <tissue evidence="1">Root</tissue>
    </source>
</reference>
<organism evidence="1 2">
    <name type="scientific">Macleaya cordata</name>
    <name type="common">Five-seeded plume-poppy</name>
    <name type="synonym">Bocconia cordata</name>
    <dbReference type="NCBI Taxonomy" id="56857"/>
    <lineage>
        <taxon>Eukaryota</taxon>
        <taxon>Viridiplantae</taxon>
        <taxon>Streptophyta</taxon>
        <taxon>Embryophyta</taxon>
        <taxon>Tracheophyta</taxon>
        <taxon>Spermatophyta</taxon>
        <taxon>Magnoliopsida</taxon>
        <taxon>Ranunculales</taxon>
        <taxon>Papaveraceae</taxon>
        <taxon>Papaveroideae</taxon>
        <taxon>Macleaya</taxon>
    </lineage>
</organism>
<dbReference type="PANTHER" id="PTHR36773">
    <property type="entry name" value="EXPRESSED PROTEIN"/>
    <property type="match status" value="1"/>
</dbReference>
<dbReference type="PANTHER" id="PTHR36773:SF1">
    <property type="entry name" value="EXPRESSED PROTEIN"/>
    <property type="match status" value="1"/>
</dbReference>
<proteinExistence type="predicted"/>
<dbReference type="GO" id="GO:0009536">
    <property type="term" value="C:plastid"/>
    <property type="evidence" value="ECO:0007669"/>
    <property type="project" value="TreeGrafter"/>
</dbReference>
<name>A0A200Q456_MACCD</name>
<evidence type="ECO:0000313" key="2">
    <source>
        <dbReference type="Proteomes" id="UP000195402"/>
    </source>
</evidence>
<dbReference type="STRING" id="56857.A0A200Q456"/>
<dbReference type="EMBL" id="MVGT01003132">
    <property type="protein sequence ID" value="OVA05248.1"/>
    <property type="molecule type" value="Genomic_DNA"/>
</dbReference>
<dbReference type="OMA" id="AYKACES"/>
<dbReference type="FunCoup" id="A0A200Q456">
    <property type="interactions" value="892"/>
</dbReference>
<keyword evidence="2" id="KW-1185">Reference proteome</keyword>
<dbReference type="OrthoDB" id="1928518at2759"/>
<dbReference type="Proteomes" id="UP000195402">
    <property type="component" value="Unassembled WGS sequence"/>
</dbReference>
<dbReference type="AlphaFoldDB" id="A0A200Q456"/>
<dbReference type="InParanoid" id="A0A200Q456"/>
<comment type="caution">
    <text evidence="1">The sequence shown here is derived from an EMBL/GenBank/DDBJ whole genome shotgun (WGS) entry which is preliminary data.</text>
</comment>
<accession>A0A200Q456</accession>
<evidence type="ECO:0000313" key="1">
    <source>
        <dbReference type="EMBL" id="OVA05248.1"/>
    </source>
</evidence>
<gene>
    <name evidence="1" type="ORF">BVC80_8257g3</name>
</gene>
<sequence length="194" mass="21031">MAMPTSDVEDFSASATLILFNPSIPLLRGPLPAGLSDDPSKGPFVLAFKDVRSWKSAFRASESKIIEQCEGGARIGCSISASSKCRPPWWRTMFGAAAMDLSEREQCEEREMSACLAASKESCLKFAKDKCLSPFLDARIALIDQKEIKKHIAKSAVGNVSSKSPSLEVTNCRGGDFLRSDANFENSPGGIEFQ</sequence>